<feature type="region of interest" description="Disordered" evidence="2">
    <location>
        <begin position="199"/>
        <end position="243"/>
    </location>
</feature>
<organism evidence="3 4">
    <name type="scientific">Trichonephila inaurata madagascariensis</name>
    <dbReference type="NCBI Taxonomy" id="2747483"/>
    <lineage>
        <taxon>Eukaryota</taxon>
        <taxon>Metazoa</taxon>
        <taxon>Ecdysozoa</taxon>
        <taxon>Arthropoda</taxon>
        <taxon>Chelicerata</taxon>
        <taxon>Arachnida</taxon>
        <taxon>Araneae</taxon>
        <taxon>Araneomorphae</taxon>
        <taxon>Entelegynae</taxon>
        <taxon>Araneoidea</taxon>
        <taxon>Nephilidae</taxon>
        <taxon>Trichonephila</taxon>
        <taxon>Trichonephila inaurata</taxon>
    </lineage>
</organism>
<dbReference type="AlphaFoldDB" id="A0A8X6WPV5"/>
<feature type="compositionally biased region" description="Polar residues" evidence="2">
    <location>
        <begin position="369"/>
        <end position="380"/>
    </location>
</feature>
<feature type="compositionally biased region" description="Basic and acidic residues" evidence="2">
    <location>
        <begin position="208"/>
        <end position="220"/>
    </location>
</feature>
<feature type="region of interest" description="Disordered" evidence="2">
    <location>
        <begin position="366"/>
        <end position="446"/>
    </location>
</feature>
<keyword evidence="4" id="KW-1185">Reference proteome</keyword>
<evidence type="ECO:0000256" key="1">
    <source>
        <dbReference type="SAM" id="Coils"/>
    </source>
</evidence>
<dbReference type="SUPFAM" id="SSF57667">
    <property type="entry name" value="beta-beta-alpha zinc fingers"/>
    <property type="match status" value="1"/>
</dbReference>
<protein>
    <submittedName>
        <fullName evidence="3">U1-type domain-containing protein</fullName>
    </submittedName>
</protein>
<feature type="coiled-coil region" evidence="1">
    <location>
        <begin position="653"/>
        <end position="694"/>
    </location>
</feature>
<feature type="compositionally biased region" description="Low complexity" evidence="2">
    <location>
        <begin position="745"/>
        <end position="759"/>
    </location>
</feature>
<feature type="region of interest" description="Disordered" evidence="2">
    <location>
        <begin position="726"/>
        <end position="761"/>
    </location>
</feature>
<reference evidence="3" key="1">
    <citation type="submission" date="2020-08" db="EMBL/GenBank/DDBJ databases">
        <title>Multicomponent nature underlies the extraordinary mechanical properties of spider dragline silk.</title>
        <authorList>
            <person name="Kono N."/>
            <person name="Nakamura H."/>
            <person name="Mori M."/>
            <person name="Yoshida Y."/>
            <person name="Ohtoshi R."/>
            <person name="Malay A.D."/>
            <person name="Moran D.A.P."/>
            <person name="Tomita M."/>
            <person name="Numata K."/>
            <person name="Arakawa K."/>
        </authorList>
    </citation>
    <scope>NUCLEOTIDE SEQUENCE</scope>
</reference>
<proteinExistence type="predicted"/>
<sequence>MSSDRNSSNLPISDQLEKLVSESPAASKEIRCNTCKITVPCKKTLELHEKGRRHLRLLRRKEKERNKASVSSAKNPCDSNQIPSLISLSKNCNMSSKKKYNSHSLWNNHSESPNCSYSPNFREPYHRNNRYFRKQDCETERKSYDKSAWNSKNGKHSFNRRNNRFNHSFGQPDHLKNFQYQNNQTYYLAVSDQINKHDFSENIQPPEDSGKFGKHSRDNDNSPEIISISTDEETSPNEKSLNQKAVRRVNISLEKGEEVSLETNVTKESFQKESENEKQLEKSKVLTENKERKRISHWINPSNHKDKAEVRRLVTEFSKSKKKENLIKLKLQTDQNNKALIQNNSLQNTPEEINEQLRALPVASEVPVNGNSEKSSNTPSIDILETKKRQRSKSLTDISSNSVQASSKNSEGITKQTKKPRRFSTKSSDSNYGKKESLTNSKRKDVVEQSYSSKKHKCSSAECLDQCIDAVVRSEDTFLHLDVLKPLETIPLTVQTVYNDFPSGNQEVFIKKEPVETLGTDANILSSWNFNELIQKQNEEVTGTSDTASLSPIESLINLFATGNITVKKEFDDPLIDAIRSIDPAVLNKVCDGQMTNNLSGQEVVSKPIESCNTPVVSDSCPVLDSNVPTNTPIVSDSCPVIDCDMPSLTGSLKHILHELQNISAEEEKVKNNLQTADEKIQHYQILLDEWRTKKIKFQSEEEILRNKRNTLVKSMNDLVTQEGMKISSESPRPLDATSSCEQPTTNVTKNNSNSNTTSFEKLPVEDNSYQSHKKVTVKKEVEDNVICIDEEISILPSSEDKFPVIDLEQLDLSNSNRYFL</sequence>
<feature type="compositionally biased region" description="Low complexity" evidence="2">
    <location>
        <begin position="399"/>
        <end position="410"/>
    </location>
</feature>
<dbReference type="InterPro" id="IPR036236">
    <property type="entry name" value="Znf_C2H2_sf"/>
</dbReference>
<accession>A0A8X6WPV5</accession>
<gene>
    <name evidence="3" type="primary">AVEN_73785_1</name>
    <name evidence="3" type="ORF">TNIN_65061</name>
</gene>
<evidence type="ECO:0000313" key="4">
    <source>
        <dbReference type="Proteomes" id="UP000886998"/>
    </source>
</evidence>
<keyword evidence="1" id="KW-0175">Coiled coil</keyword>
<dbReference type="OrthoDB" id="10417897at2759"/>
<comment type="caution">
    <text evidence="3">The sequence shown here is derived from an EMBL/GenBank/DDBJ whole genome shotgun (WGS) entry which is preliminary data.</text>
</comment>
<feature type="compositionally biased region" description="Basic and acidic residues" evidence="2">
    <location>
        <begin position="432"/>
        <end position="446"/>
    </location>
</feature>
<name>A0A8X6WPV5_9ARAC</name>
<evidence type="ECO:0000313" key="3">
    <source>
        <dbReference type="EMBL" id="GFY39202.1"/>
    </source>
</evidence>
<dbReference type="Proteomes" id="UP000886998">
    <property type="component" value="Unassembled WGS sequence"/>
</dbReference>
<evidence type="ECO:0000256" key="2">
    <source>
        <dbReference type="SAM" id="MobiDB-lite"/>
    </source>
</evidence>
<dbReference type="EMBL" id="BMAV01001252">
    <property type="protein sequence ID" value="GFY39202.1"/>
    <property type="molecule type" value="Genomic_DNA"/>
</dbReference>